<keyword evidence="3" id="KW-0560">Oxidoreductase</keyword>
<organism evidence="5 6">
    <name type="scientific">Mucilaginibacter polytrichastri</name>
    <dbReference type="NCBI Taxonomy" id="1302689"/>
    <lineage>
        <taxon>Bacteria</taxon>
        <taxon>Pseudomonadati</taxon>
        <taxon>Bacteroidota</taxon>
        <taxon>Sphingobacteriia</taxon>
        <taxon>Sphingobacteriales</taxon>
        <taxon>Sphingobacteriaceae</taxon>
        <taxon>Mucilaginibacter</taxon>
    </lineage>
</organism>
<dbReference type="PRINTS" id="PR00080">
    <property type="entry name" value="SDRFAMILY"/>
</dbReference>
<protein>
    <submittedName>
        <fullName evidence="5">Uncharacterized protein</fullName>
    </submittedName>
</protein>
<dbReference type="PROSITE" id="PS00061">
    <property type="entry name" value="ADH_SHORT"/>
    <property type="match status" value="1"/>
</dbReference>
<dbReference type="RefSeq" id="WP_074489375.1">
    <property type="nucleotide sequence ID" value="NZ_FPAM01000004.1"/>
</dbReference>
<comment type="caution">
    <text evidence="5">The sequence shown here is derived from an EMBL/GenBank/DDBJ whole genome shotgun (WGS) entry which is preliminary data.</text>
</comment>
<dbReference type="OrthoDB" id="5786478at2"/>
<dbReference type="EMBL" id="MPPL01000001">
    <property type="protein sequence ID" value="OKS86702.1"/>
    <property type="molecule type" value="Genomic_DNA"/>
</dbReference>
<keyword evidence="2" id="KW-0521">NADP</keyword>
<evidence type="ECO:0000256" key="3">
    <source>
        <dbReference type="ARBA" id="ARBA00023002"/>
    </source>
</evidence>
<sequence>MKNQKVALITGANRGIGFETARQLGQKDVAVIIAARQLSDAVEAAAILTAEGITATGIELDITNASDRQKAVSFIEETYGKLDILINNAGIAPKETIAGSKSVATPPEEFEELFNVNFFSVIYLTNDLLPLIKKSEAGRIVNLSSILASLTVHSLPDSPIATWRKLSYNASKTALNAFTVHFADELKGTAIKVNSASPGWVKTNIGGFDEAPMTVEEGAKTSVDLALIGEDGPNGRFIHLGEDVAW</sequence>
<dbReference type="PANTHER" id="PTHR43963">
    <property type="entry name" value="CARBONYL REDUCTASE 1-RELATED"/>
    <property type="match status" value="1"/>
</dbReference>
<dbReference type="Gene3D" id="3.40.50.720">
    <property type="entry name" value="NAD(P)-binding Rossmann-like Domain"/>
    <property type="match status" value="1"/>
</dbReference>
<dbReference type="InterPro" id="IPR036291">
    <property type="entry name" value="NAD(P)-bd_dom_sf"/>
</dbReference>
<dbReference type="STRING" id="1302689.RG47T_2159"/>
<proteinExistence type="inferred from homology"/>
<keyword evidence="6" id="KW-1185">Reference proteome</keyword>
<dbReference type="InterPro" id="IPR045313">
    <property type="entry name" value="CBR1-like"/>
</dbReference>
<dbReference type="Pfam" id="PF00106">
    <property type="entry name" value="adh_short"/>
    <property type="match status" value="1"/>
</dbReference>
<comment type="similarity">
    <text evidence="1 4">Belongs to the short-chain dehydrogenases/reductases (SDR) family.</text>
</comment>
<dbReference type="PANTHER" id="PTHR43963:SF6">
    <property type="entry name" value="CHAIN DEHYDROGENASE FAMILY PROTEIN, PUTATIVE (AFU_ORTHOLOGUE AFUA_3G15350)-RELATED"/>
    <property type="match status" value="1"/>
</dbReference>
<evidence type="ECO:0000256" key="2">
    <source>
        <dbReference type="ARBA" id="ARBA00022857"/>
    </source>
</evidence>
<evidence type="ECO:0000256" key="4">
    <source>
        <dbReference type="RuleBase" id="RU000363"/>
    </source>
</evidence>
<evidence type="ECO:0000313" key="5">
    <source>
        <dbReference type="EMBL" id="OKS86702.1"/>
    </source>
</evidence>
<dbReference type="InterPro" id="IPR020904">
    <property type="entry name" value="Sc_DH/Rdtase_CS"/>
</dbReference>
<dbReference type="GO" id="GO:0016616">
    <property type="term" value="F:oxidoreductase activity, acting on the CH-OH group of donors, NAD or NADP as acceptor"/>
    <property type="evidence" value="ECO:0007669"/>
    <property type="project" value="InterPro"/>
</dbReference>
<reference evidence="5 6" key="1">
    <citation type="submission" date="2016-11" db="EMBL/GenBank/DDBJ databases">
        <title>Whole Genome Sequencing of Mucilaginibacter polytrichastri RG4-7(T) isolated from the moss sample.</title>
        <authorList>
            <person name="Li Y."/>
        </authorList>
    </citation>
    <scope>NUCLEOTIDE SEQUENCE [LARGE SCALE GENOMIC DNA]</scope>
    <source>
        <strain evidence="5 6">RG4-7</strain>
    </source>
</reference>
<dbReference type="PRINTS" id="PR00081">
    <property type="entry name" value="GDHRDH"/>
</dbReference>
<dbReference type="SUPFAM" id="SSF51735">
    <property type="entry name" value="NAD(P)-binding Rossmann-fold domains"/>
    <property type="match status" value="1"/>
</dbReference>
<gene>
    <name evidence="5" type="ORF">RG47T_2159</name>
</gene>
<evidence type="ECO:0000256" key="1">
    <source>
        <dbReference type="ARBA" id="ARBA00006484"/>
    </source>
</evidence>
<dbReference type="Proteomes" id="UP000186720">
    <property type="component" value="Unassembled WGS sequence"/>
</dbReference>
<dbReference type="CDD" id="cd05324">
    <property type="entry name" value="carb_red_PTCR-like_SDR_c"/>
    <property type="match status" value="1"/>
</dbReference>
<name>A0A1Q5ZY86_9SPHI</name>
<dbReference type="AlphaFoldDB" id="A0A1Q5ZY86"/>
<evidence type="ECO:0000313" key="6">
    <source>
        <dbReference type="Proteomes" id="UP000186720"/>
    </source>
</evidence>
<dbReference type="InterPro" id="IPR002347">
    <property type="entry name" value="SDR_fam"/>
</dbReference>
<accession>A0A1Q5ZY86</accession>